<dbReference type="InterPro" id="IPR050789">
    <property type="entry name" value="Diverse_Enzym_Activities"/>
</dbReference>
<keyword evidence="1" id="KW-0812">Transmembrane</keyword>
<evidence type="ECO:0000256" key="1">
    <source>
        <dbReference type="SAM" id="Phobius"/>
    </source>
</evidence>
<dbReference type="PANTHER" id="PTHR43283">
    <property type="entry name" value="BETA-LACTAMASE-RELATED"/>
    <property type="match status" value="1"/>
</dbReference>
<feature type="transmembrane region" description="Helical" evidence="1">
    <location>
        <begin position="64"/>
        <end position="86"/>
    </location>
</feature>
<keyword evidence="1" id="KW-0472">Membrane</keyword>
<gene>
    <name evidence="3" type="ORF">DB31_7919</name>
</gene>
<dbReference type="PATRIC" id="fig|394096.3.peg.3959"/>
<evidence type="ECO:0000313" key="3">
    <source>
        <dbReference type="EMBL" id="KFE68682.1"/>
    </source>
</evidence>
<feature type="domain" description="Beta-lactamase-related" evidence="2">
    <location>
        <begin position="173"/>
        <end position="477"/>
    </location>
</feature>
<dbReference type="Pfam" id="PF00144">
    <property type="entry name" value="Beta-lactamase"/>
    <property type="match status" value="1"/>
</dbReference>
<protein>
    <submittedName>
        <fullName evidence="3">Beta-lactamase class C and other penicillin binding protein</fullName>
    </submittedName>
</protein>
<accession>A0A085WLW9</accession>
<dbReference type="SUPFAM" id="SSF56601">
    <property type="entry name" value="beta-lactamase/transpeptidase-like"/>
    <property type="match status" value="1"/>
</dbReference>
<dbReference type="PANTHER" id="PTHR43283:SF7">
    <property type="entry name" value="BETA-LACTAMASE-RELATED DOMAIN-CONTAINING PROTEIN"/>
    <property type="match status" value="1"/>
</dbReference>
<comment type="caution">
    <text evidence="3">The sequence shown here is derived from an EMBL/GenBank/DDBJ whole genome shotgun (WGS) entry which is preliminary data.</text>
</comment>
<dbReference type="EMBL" id="JMCB01000006">
    <property type="protein sequence ID" value="KFE68682.1"/>
    <property type="molecule type" value="Genomic_DNA"/>
</dbReference>
<dbReference type="Proteomes" id="UP000028725">
    <property type="component" value="Unassembled WGS sequence"/>
</dbReference>
<evidence type="ECO:0000259" key="2">
    <source>
        <dbReference type="Pfam" id="PF00144"/>
    </source>
</evidence>
<dbReference type="STRING" id="394096.DB31_7919"/>
<evidence type="ECO:0000313" key="4">
    <source>
        <dbReference type="Proteomes" id="UP000028725"/>
    </source>
</evidence>
<dbReference type="AlphaFoldDB" id="A0A085WLW9"/>
<proteinExistence type="predicted"/>
<sequence>MNAAVALVGALVALRAGRWVGALGTNTVLAALPVLLLVVGVPPLSVVGAEAWVGPRLEPGRPRWGRAVGAAIAAQVLMLVGAVWAGASARRLGDVALLALVEAVVLATVVTKVARPAALVLLMALVSVPRLAGAACPERAEWPTKEWSTGTLPAGREEALKAFEDYAFTLEGQDEERKGVRTDGVVLIHHGRLVYERYARGFKPEQRHLGWSMSKSVTNAFTALAVAHGVLTLDDSICKHVKATNEAACAITVRHLLEFGSGLDWKEGYENGSLQTSSVLAMLYGEGRRDMVAFITAHALRDKPGTSWEYSSGDTTLLAGVVGAAMKPRFGDGWEWKLLLDKVGVRSAVFERDGKGVLVGSSLMHATPRDWAKLGFFFLNDGCWEGERLLPEGWMAASVAVSEPLKQKRVDWDPGDVQGRQFWLNRRVPGLQDEKPWPDVPEEAFAMRGHWSQSVTLIPSLDLIVVRMADDRNPGFDFNTFVKRAIALVEGTP</sequence>
<dbReference type="InterPro" id="IPR001466">
    <property type="entry name" value="Beta-lactam-related"/>
</dbReference>
<name>A0A085WLW9_9BACT</name>
<dbReference type="Gene3D" id="3.40.710.10">
    <property type="entry name" value="DD-peptidase/beta-lactamase superfamily"/>
    <property type="match status" value="1"/>
</dbReference>
<organism evidence="3 4">
    <name type="scientific">Hyalangium minutum</name>
    <dbReference type="NCBI Taxonomy" id="394096"/>
    <lineage>
        <taxon>Bacteria</taxon>
        <taxon>Pseudomonadati</taxon>
        <taxon>Myxococcota</taxon>
        <taxon>Myxococcia</taxon>
        <taxon>Myxococcales</taxon>
        <taxon>Cystobacterineae</taxon>
        <taxon>Archangiaceae</taxon>
        <taxon>Hyalangium</taxon>
    </lineage>
</organism>
<reference evidence="3 4" key="1">
    <citation type="submission" date="2014-04" db="EMBL/GenBank/DDBJ databases">
        <title>Genome assembly of Hyalangium minutum DSM 14724.</title>
        <authorList>
            <person name="Sharma G."/>
            <person name="Subramanian S."/>
        </authorList>
    </citation>
    <scope>NUCLEOTIDE SEQUENCE [LARGE SCALE GENOMIC DNA]</scope>
    <source>
        <strain evidence="3 4">DSM 14724</strain>
    </source>
</reference>
<keyword evidence="4" id="KW-1185">Reference proteome</keyword>
<feature type="transmembrane region" description="Helical" evidence="1">
    <location>
        <begin position="28"/>
        <end position="52"/>
    </location>
</feature>
<feature type="transmembrane region" description="Helical" evidence="1">
    <location>
        <begin position="92"/>
        <end position="110"/>
    </location>
</feature>
<dbReference type="InterPro" id="IPR012338">
    <property type="entry name" value="Beta-lactam/transpept-like"/>
</dbReference>
<keyword evidence="1" id="KW-1133">Transmembrane helix</keyword>